<evidence type="ECO:0000313" key="2">
    <source>
        <dbReference type="WBParaSite" id="PDA_v2.g10900.t1"/>
    </source>
</evidence>
<dbReference type="Proteomes" id="UP000887578">
    <property type="component" value="Unplaced"/>
</dbReference>
<sequence length="300" mass="34706">MDESNPPISIKIPAYPPLSDFPADVLKWMKQNVLSSPRLAVKLMKLNKYFLHSQFPYICIKCILSPLEHNADEWFIKNLDDSWMNGLNFNDIPDNIWLTETLSFDKPNLIPQLLPKIVVFDITELALIGNSFVTCSINHFKLITSGRKLERLYLRQILFIDDNGENMPYDVMLEYVPDLAFLNLSFIDLQLSSSNIIDKLATSKLQRLILTEIPDSFDFETLLSSLKQKPDLYVRLHFQDTITPEYCAKLQAFIDKIIQAGLTQFFPPRLDFPGATDESTLALKKLRREYKKNLEQYFTG</sequence>
<reference evidence="2" key="1">
    <citation type="submission" date="2022-11" db="UniProtKB">
        <authorList>
            <consortium name="WormBaseParasite"/>
        </authorList>
    </citation>
    <scope>IDENTIFICATION</scope>
</reference>
<protein>
    <submittedName>
        <fullName evidence="2">F-box domain-containing protein</fullName>
    </submittedName>
</protein>
<dbReference type="AlphaFoldDB" id="A0A914P125"/>
<proteinExistence type="predicted"/>
<name>A0A914P125_9BILA</name>
<keyword evidence="1" id="KW-1185">Reference proteome</keyword>
<organism evidence="1 2">
    <name type="scientific">Panagrolaimus davidi</name>
    <dbReference type="NCBI Taxonomy" id="227884"/>
    <lineage>
        <taxon>Eukaryota</taxon>
        <taxon>Metazoa</taxon>
        <taxon>Ecdysozoa</taxon>
        <taxon>Nematoda</taxon>
        <taxon>Chromadorea</taxon>
        <taxon>Rhabditida</taxon>
        <taxon>Tylenchina</taxon>
        <taxon>Panagrolaimomorpha</taxon>
        <taxon>Panagrolaimoidea</taxon>
        <taxon>Panagrolaimidae</taxon>
        <taxon>Panagrolaimus</taxon>
    </lineage>
</organism>
<accession>A0A914P125</accession>
<evidence type="ECO:0000313" key="1">
    <source>
        <dbReference type="Proteomes" id="UP000887578"/>
    </source>
</evidence>
<dbReference type="WBParaSite" id="PDA_v2.g10900.t1">
    <property type="protein sequence ID" value="PDA_v2.g10900.t1"/>
    <property type="gene ID" value="PDA_v2.g10900"/>
</dbReference>